<gene>
    <name evidence="2" type="ORF">A2W52_02875</name>
</gene>
<name>A0A1G2MDW4_9BACT</name>
<evidence type="ECO:0000313" key="3">
    <source>
        <dbReference type="Proteomes" id="UP000176493"/>
    </source>
</evidence>
<feature type="transmembrane region" description="Helical" evidence="1">
    <location>
        <begin position="47"/>
        <end position="65"/>
    </location>
</feature>
<feature type="transmembrane region" description="Helical" evidence="1">
    <location>
        <begin position="70"/>
        <end position="88"/>
    </location>
</feature>
<dbReference type="EMBL" id="MHRJ01000049">
    <property type="protein sequence ID" value="OHA21202.1"/>
    <property type="molecule type" value="Genomic_DNA"/>
</dbReference>
<proteinExistence type="predicted"/>
<dbReference type="AlphaFoldDB" id="A0A1G2MDW4"/>
<feature type="transmembrane region" description="Helical" evidence="1">
    <location>
        <begin position="94"/>
        <end position="111"/>
    </location>
</feature>
<keyword evidence="1" id="KW-0472">Membrane</keyword>
<accession>A0A1G2MDW4</accession>
<reference evidence="2 3" key="1">
    <citation type="journal article" date="2016" name="Nat. Commun.">
        <title>Thousands of microbial genomes shed light on interconnected biogeochemical processes in an aquifer system.</title>
        <authorList>
            <person name="Anantharaman K."/>
            <person name="Brown C.T."/>
            <person name="Hug L.A."/>
            <person name="Sharon I."/>
            <person name="Castelle C.J."/>
            <person name="Probst A.J."/>
            <person name="Thomas B.C."/>
            <person name="Singh A."/>
            <person name="Wilkins M.J."/>
            <person name="Karaoz U."/>
            <person name="Brodie E.L."/>
            <person name="Williams K.H."/>
            <person name="Hubbard S.S."/>
            <person name="Banfield J.F."/>
        </authorList>
    </citation>
    <scope>NUCLEOTIDE SEQUENCE [LARGE SCALE GENOMIC DNA]</scope>
</reference>
<keyword evidence="1" id="KW-0812">Transmembrane</keyword>
<evidence type="ECO:0000313" key="2">
    <source>
        <dbReference type="EMBL" id="OHA21202.1"/>
    </source>
</evidence>
<evidence type="ECO:0008006" key="4">
    <source>
        <dbReference type="Google" id="ProtNLM"/>
    </source>
</evidence>
<organism evidence="2 3">
    <name type="scientific">Candidatus Taylorbacteria bacterium RIFCSPHIGHO2_02_49_25</name>
    <dbReference type="NCBI Taxonomy" id="1802305"/>
    <lineage>
        <taxon>Bacteria</taxon>
        <taxon>Candidatus Tayloriibacteriota</taxon>
    </lineage>
</organism>
<evidence type="ECO:0000256" key="1">
    <source>
        <dbReference type="SAM" id="Phobius"/>
    </source>
</evidence>
<sequence length="114" mass="12446">MSKISSLLLRVGLSFAFLYPAYGFWANPNDWAGYIPAFVTNVGLSEGTLLLGLAALHIVIALWILSGWRIVIPSVAAALFLGSVVYFNWSQVDILFRDISLALAALALAFSNRR</sequence>
<protein>
    <recommendedName>
        <fullName evidence="4">DoxX family protein</fullName>
    </recommendedName>
</protein>
<dbReference type="Proteomes" id="UP000176493">
    <property type="component" value="Unassembled WGS sequence"/>
</dbReference>
<keyword evidence="1" id="KW-1133">Transmembrane helix</keyword>
<comment type="caution">
    <text evidence="2">The sequence shown here is derived from an EMBL/GenBank/DDBJ whole genome shotgun (WGS) entry which is preliminary data.</text>
</comment>